<name>A0ABS6FW86_9BACL</name>
<dbReference type="RefSeq" id="WP_216481053.1">
    <property type="nucleotide sequence ID" value="NZ_JAHLQJ010000029.1"/>
</dbReference>
<protein>
    <submittedName>
        <fullName evidence="3">Porphobilinogen synthase</fullName>
        <ecNumber evidence="3">4.2.1.24</ecNumber>
    </submittedName>
</protein>
<evidence type="ECO:0000256" key="1">
    <source>
        <dbReference type="ARBA" id="ARBA00023239"/>
    </source>
</evidence>
<dbReference type="NCBIfam" id="NF006762">
    <property type="entry name" value="PRK09283.1"/>
    <property type="match status" value="1"/>
</dbReference>
<reference evidence="3 4" key="1">
    <citation type="submission" date="2021-06" db="EMBL/GenBank/DDBJ databases">
        <authorList>
            <person name="Sun Q."/>
            <person name="Li D."/>
        </authorList>
    </citation>
    <scope>NUCLEOTIDE SEQUENCE [LARGE SCALE GENOMIC DNA]</scope>
    <source>
        <strain evidence="3 4">MSJ-6</strain>
    </source>
</reference>
<dbReference type="Proteomes" id="UP000743001">
    <property type="component" value="Unassembled WGS sequence"/>
</dbReference>
<accession>A0ABS6FW86</accession>
<evidence type="ECO:0000313" key="4">
    <source>
        <dbReference type="Proteomes" id="UP000743001"/>
    </source>
</evidence>
<proteinExistence type="predicted"/>
<sequence>MSFPIVRHRRLRQSAGIRGMVRETVLDVSDFVQPIFVAHGSGIKREINSMPGVYHFSLDTLEEEVKEIVDLGIPAVLLFGIPESKDSVGSSAYDENGIVQQATRKIKEIYPDLLVVADTCLCEFTDHGHCGMVHTFERDGHVCGDVLNDESLELLVRTAVSQAQAGADIIAPSNMMDGFVHAIRTGLDEAGFSHIPIMSYSVKYASAFYGPFREAADSAPQFGDRKTYQMDPANVREALREAESDVLEGADMLMVKPAMAFLDIVRLLRDQFDLPIVAYNVSGEYSMVKAAAQQGWISERAIVTEILLGMKRAGADIIITYFAKDAARWLGEGK</sequence>
<evidence type="ECO:0000313" key="3">
    <source>
        <dbReference type="EMBL" id="MBU5674500.1"/>
    </source>
</evidence>
<organism evidence="3 4">
    <name type="scientific">Paenibacillus brevis</name>
    <dbReference type="NCBI Taxonomy" id="2841508"/>
    <lineage>
        <taxon>Bacteria</taxon>
        <taxon>Bacillati</taxon>
        <taxon>Bacillota</taxon>
        <taxon>Bacilli</taxon>
        <taxon>Bacillales</taxon>
        <taxon>Paenibacillaceae</taxon>
        <taxon>Paenibacillus</taxon>
    </lineage>
</organism>
<dbReference type="PANTHER" id="PTHR11458:SF0">
    <property type="entry name" value="DELTA-AMINOLEVULINIC ACID DEHYDRATASE"/>
    <property type="match status" value="1"/>
</dbReference>
<dbReference type="GO" id="GO:0004655">
    <property type="term" value="F:porphobilinogen synthase activity"/>
    <property type="evidence" value="ECO:0007669"/>
    <property type="project" value="UniProtKB-EC"/>
</dbReference>
<dbReference type="PIRSF" id="PIRSF001415">
    <property type="entry name" value="Porphbilin_synth"/>
    <property type="match status" value="1"/>
</dbReference>
<dbReference type="EC" id="4.2.1.24" evidence="3"/>
<evidence type="ECO:0000256" key="2">
    <source>
        <dbReference type="ARBA" id="ARBA00025628"/>
    </source>
</evidence>
<dbReference type="SMART" id="SM01004">
    <property type="entry name" value="ALAD"/>
    <property type="match status" value="1"/>
</dbReference>
<keyword evidence="1 3" id="KW-0456">Lyase</keyword>
<dbReference type="CDD" id="cd00384">
    <property type="entry name" value="ALAD_PBGS"/>
    <property type="match status" value="1"/>
</dbReference>
<gene>
    <name evidence="3" type="primary">hemB</name>
    <name evidence="3" type="ORF">KQJ23_21890</name>
</gene>
<dbReference type="InterPro" id="IPR001731">
    <property type="entry name" value="ALAD"/>
</dbReference>
<keyword evidence="4" id="KW-1185">Reference proteome</keyword>
<comment type="function">
    <text evidence="2">Catalyzes an early step in the biosynthesis of tetrapyrroles. Binds two molecules of 5-aminolevulinate per subunit, each at a distinct site, and catalyzes their condensation to form porphobilinogen.</text>
</comment>
<dbReference type="EMBL" id="JAHLQJ010000029">
    <property type="protein sequence ID" value="MBU5674500.1"/>
    <property type="molecule type" value="Genomic_DNA"/>
</dbReference>
<dbReference type="PANTHER" id="PTHR11458">
    <property type="entry name" value="DELTA-AMINOLEVULINIC ACID DEHYDRATASE"/>
    <property type="match status" value="1"/>
</dbReference>
<comment type="caution">
    <text evidence="3">The sequence shown here is derived from an EMBL/GenBank/DDBJ whole genome shotgun (WGS) entry which is preliminary data.</text>
</comment>
<dbReference type="Pfam" id="PF00490">
    <property type="entry name" value="ALAD"/>
    <property type="match status" value="1"/>
</dbReference>